<dbReference type="InterPro" id="IPR026044">
    <property type="entry name" value="MltA"/>
</dbReference>
<dbReference type="InterPro" id="IPR010611">
    <property type="entry name" value="3D_dom"/>
</dbReference>
<comment type="catalytic activity">
    <reaction evidence="1 4">
        <text>Exolytic cleavage of the (1-&gt;4)-beta-glycosidic linkage between N-acetylmuramic acid (MurNAc) and N-acetylglucosamine (GlcNAc) residues in peptidoglycan, from either the reducing or the non-reducing ends of the peptidoglycan chains, with concomitant formation of a 1,6-anhydrobond in the MurNAc residue.</text>
        <dbReference type="EC" id="4.2.2.n1"/>
    </reaction>
</comment>
<evidence type="ECO:0000256" key="4">
    <source>
        <dbReference type="PIRNR" id="PIRNR019422"/>
    </source>
</evidence>
<keyword evidence="3 4" id="KW-0961">Cell wall biogenesis/degradation</keyword>
<protein>
    <recommendedName>
        <fullName evidence="4">Membrane-bound lytic murein transglycosylase A</fullName>
        <ecNumber evidence="4">4.2.2.n1</ecNumber>
    </recommendedName>
    <alternativeName>
        <fullName evidence="4">Murein hydrolase A</fullName>
    </alternativeName>
</protein>
<organism evidence="7 8">
    <name type="scientific">Pseudomonas coleopterorum</name>
    <dbReference type="NCBI Taxonomy" id="1605838"/>
    <lineage>
        <taxon>Bacteria</taxon>
        <taxon>Pseudomonadati</taxon>
        <taxon>Pseudomonadota</taxon>
        <taxon>Gammaproteobacteria</taxon>
        <taxon>Pseudomonadales</taxon>
        <taxon>Pseudomonadaceae</taxon>
        <taxon>Pseudomonas</taxon>
    </lineage>
</organism>
<dbReference type="Pfam" id="PF03562">
    <property type="entry name" value="MltA"/>
    <property type="match status" value="1"/>
</dbReference>
<feature type="chain" id="PRO_5046385702" description="Membrane-bound lytic murein transglycosylase A" evidence="5">
    <location>
        <begin position="24"/>
        <end position="386"/>
    </location>
</feature>
<dbReference type="PANTHER" id="PTHR30124">
    <property type="entry name" value="MEMBRANE-BOUND LYTIC MUREIN TRANSGLYCOSYLASE A"/>
    <property type="match status" value="1"/>
</dbReference>
<dbReference type="Pfam" id="PF06725">
    <property type="entry name" value="3D"/>
    <property type="match status" value="1"/>
</dbReference>
<evidence type="ECO:0000259" key="6">
    <source>
        <dbReference type="SMART" id="SM00925"/>
    </source>
</evidence>
<evidence type="ECO:0000256" key="1">
    <source>
        <dbReference type="ARBA" id="ARBA00001420"/>
    </source>
</evidence>
<feature type="domain" description="Lytic transglycosylase MltA" evidence="6">
    <location>
        <begin position="128"/>
        <end position="283"/>
    </location>
</feature>
<evidence type="ECO:0000256" key="5">
    <source>
        <dbReference type="SAM" id="SignalP"/>
    </source>
</evidence>
<dbReference type="PROSITE" id="PS51257">
    <property type="entry name" value="PROKAR_LIPOPROTEIN"/>
    <property type="match status" value="1"/>
</dbReference>
<dbReference type="PANTHER" id="PTHR30124:SF0">
    <property type="entry name" value="MEMBRANE-BOUND LYTIC MUREIN TRANSGLYCOSYLASE A"/>
    <property type="match status" value="1"/>
</dbReference>
<dbReference type="InterPro" id="IPR005300">
    <property type="entry name" value="MltA_B"/>
</dbReference>
<dbReference type="CDD" id="cd14485">
    <property type="entry name" value="mltA_like_LT_A"/>
    <property type="match status" value="1"/>
</dbReference>
<evidence type="ECO:0000313" key="7">
    <source>
        <dbReference type="EMBL" id="MBD8769885.1"/>
    </source>
</evidence>
<comment type="function">
    <text evidence="4">Murein-degrading enzyme. May play a role in recycling of muropeptides during cell elongation and/or cell division.</text>
</comment>
<dbReference type="PIRSF" id="PIRSF019422">
    <property type="entry name" value="MltA"/>
    <property type="match status" value="1"/>
</dbReference>
<dbReference type="InterPro" id="IPR036908">
    <property type="entry name" value="RlpA-like_sf"/>
</dbReference>
<comment type="caution">
    <text evidence="7">The sequence shown here is derived from an EMBL/GenBank/DDBJ whole genome shotgun (WGS) entry which is preliminary data.</text>
</comment>
<evidence type="ECO:0000256" key="2">
    <source>
        <dbReference type="ARBA" id="ARBA00023239"/>
    </source>
</evidence>
<proteinExistence type="predicted"/>
<evidence type="ECO:0000313" key="8">
    <source>
        <dbReference type="Proteomes" id="UP000620025"/>
    </source>
</evidence>
<sequence>MRCVTHFRFPWRRLLIGVVPALALLSACDSDNKPVETTHPVATYAPATWDDLPKVSDSDLQAGFAAWRSACQRLAKDPIWGATCAGAQSVDTSPAAIRAFLQAQLQVYGLRSAEKGEHGLITGYYEPVYSGSLKADAQHPVPVYGVPTDMISVQLDSLYPELKGKRLRGRLDGQVLRPYDDAATIQRQGINAPVVAWMRDPMDLQFLQIQGSGRLQLDSGRQLRVGYADQNGHPYRPVGRWLVEQGLLKKEEVSMGRIREWAVANPQRVPELLASNPSYVFFSLRPDSNEGPRGSLNVPLTAGYSVAIDRKVIPLGSLLWLSTTRPDGSPVVRPVAAQDTGGAIAGEVRADLFWGTGDEAGELAGNMKQEGQVWLLWPKGAALPTP</sequence>
<dbReference type="Gene3D" id="2.40.40.10">
    <property type="entry name" value="RlpA-like domain"/>
    <property type="match status" value="1"/>
</dbReference>
<gene>
    <name evidence="7" type="ORF">IFT38_10050</name>
</gene>
<dbReference type="SMART" id="SM00925">
    <property type="entry name" value="MltA"/>
    <property type="match status" value="1"/>
</dbReference>
<keyword evidence="2 4" id="KW-0456">Lyase</keyword>
<name>A0ABR9BXP8_9PSED</name>
<reference evidence="7 8" key="1">
    <citation type="journal article" date="2020" name="FEMS Microbiol. Ecol.">
        <title>Temporal dynamics of bacterial communities during seed development and maturation.</title>
        <authorList>
            <person name="Chesneau G."/>
            <person name="Torres-Cortes G."/>
            <person name="Briand M."/>
            <person name="Darrasse A."/>
            <person name="Preveaux A."/>
            <person name="Marais C."/>
            <person name="Jacques M.A."/>
            <person name="Shade A."/>
            <person name="Barret M."/>
        </authorList>
    </citation>
    <scope>NUCLEOTIDE SEQUENCE [LARGE SCALE GENOMIC DNA]</scope>
    <source>
        <strain evidence="7 8">CFBP13599</strain>
    </source>
</reference>
<dbReference type="EC" id="4.2.2.n1" evidence="4"/>
<dbReference type="Gene3D" id="2.40.240.50">
    <property type="entry name" value="Barwin-like endoglucanases"/>
    <property type="match status" value="1"/>
</dbReference>
<evidence type="ECO:0000256" key="3">
    <source>
        <dbReference type="ARBA" id="ARBA00023316"/>
    </source>
</evidence>
<feature type="signal peptide" evidence="5">
    <location>
        <begin position="1"/>
        <end position="23"/>
    </location>
</feature>
<dbReference type="SUPFAM" id="SSF50685">
    <property type="entry name" value="Barwin-like endoglucanases"/>
    <property type="match status" value="1"/>
</dbReference>
<keyword evidence="8" id="KW-1185">Reference proteome</keyword>
<dbReference type="EMBL" id="JACYWZ010000003">
    <property type="protein sequence ID" value="MBD8769885.1"/>
    <property type="molecule type" value="Genomic_DNA"/>
</dbReference>
<dbReference type="Proteomes" id="UP000620025">
    <property type="component" value="Unassembled WGS sequence"/>
</dbReference>
<keyword evidence="5" id="KW-0732">Signal</keyword>
<dbReference type="CDD" id="cd14668">
    <property type="entry name" value="mlta_B"/>
    <property type="match status" value="1"/>
</dbReference>
<accession>A0ABR9BXP8</accession>